<evidence type="ECO:0000256" key="6">
    <source>
        <dbReference type="ARBA" id="ARBA00042926"/>
    </source>
</evidence>
<evidence type="ECO:0000256" key="8">
    <source>
        <dbReference type="ARBA" id="ARBA00043025"/>
    </source>
</evidence>
<comment type="similarity">
    <text evidence="1">Belongs to the Gfo/Idh/MocA family.</text>
</comment>
<dbReference type="Pfam" id="PF22725">
    <property type="entry name" value="GFO_IDH_MocA_C3"/>
    <property type="match status" value="1"/>
</dbReference>
<comment type="catalytic activity">
    <reaction evidence="10">
        <text>D-xylose + NADP(+) = D-xylono-1,5-lactone + NADPH + H(+)</text>
        <dbReference type="Rhea" id="RHEA:22000"/>
        <dbReference type="ChEBI" id="CHEBI:15378"/>
        <dbReference type="ChEBI" id="CHEBI:15867"/>
        <dbReference type="ChEBI" id="CHEBI:53455"/>
        <dbReference type="ChEBI" id="CHEBI:57783"/>
        <dbReference type="ChEBI" id="CHEBI:58349"/>
        <dbReference type="EC" id="1.1.1.179"/>
    </reaction>
</comment>
<evidence type="ECO:0000256" key="5">
    <source>
        <dbReference type="ARBA" id="ARBA00040603"/>
    </source>
</evidence>
<evidence type="ECO:0000313" key="14">
    <source>
        <dbReference type="Proteomes" id="UP001519460"/>
    </source>
</evidence>
<dbReference type="InterPro" id="IPR050984">
    <property type="entry name" value="Gfo/Idh/MocA_domain"/>
</dbReference>
<accession>A0ABD0KWL9</accession>
<evidence type="ECO:0000256" key="1">
    <source>
        <dbReference type="ARBA" id="ARBA00010928"/>
    </source>
</evidence>
<dbReference type="EMBL" id="JACVVK020000114">
    <property type="protein sequence ID" value="KAK7491497.1"/>
    <property type="molecule type" value="Genomic_DNA"/>
</dbReference>
<evidence type="ECO:0000256" key="4">
    <source>
        <dbReference type="ARBA" id="ARBA00038984"/>
    </source>
</evidence>
<dbReference type="SUPFAM" id="SSF55347">
    <property type="entry name" value="Glyceraldehyde-3-phosphate dehydrogenase-like, C-terminal domain"/>
    <property type="match status" value="1"/>
</dbReference>
<gene>
    <name evidence="13" type="ORF">BaRGS_00017326</name>
</gene>
<dbReference type="InterPro" id="IPR036291">
    <property type="entry name" value="NAD(P)-bd_dom_sf"/>
</dbReference>
<dbReference type="EC" id="1.1.1.179" evidence="4"/>
<evidence type="ECO:0000256" key="10">
    <source>
        <dbReference type="ARBA" id="ARBA00049233"/>
    </source>
</evidence>
<keyword evidence="2" id="KW-0560">Oxidoreductase</keyword>
<evidence type="ECO:0000256" key="7">
    <source>
        <dbReference type="ARBA" id="ARBA00042988"/>
    </source>
</evidence>
<dbReference type="Pfam" id="PF01408">
    <property type="entry name" value="GFO_IDH_MocA"/>
    <property type="match status" value="1"/>
</dbReference>
<dbReference type="AlphaFoldDB" id="A0ABD0KWL9"/>
<sequence>MATRWGICSAGLIANDFCSAVSTLPRSEHEVVAVAARRKESAEKFAQKFGIPAVYGSYEELAKDSSVEIVYVGTIHPQHYAACMMFLEHGKHVLCEKPMTMSVKQCKEVIAKAREKKLFFMEAFWTRFFPCVSAIQEELGSGSLGKINFLRCCFCVPVGGVDRLTKKELGGGGLLDVGCYLVQYANLVFRKKPEKIIAVGDLNTDGVDIGGTLLLHYKDGGMAILYYHTDSAMGSNSLTIHGSKGNLEVPAPMHSPTQLTLPSGVVKTFPLPDTQQTFNFINSIGLVYEAQCVRDCLKQGLMECPKMTYEDSISIMEVMEEALCQMGVQYNH</sequence>
<comment type="catalytic activity">
    <reaction evidence="9">
        <text>(1R,2R)-1,2-dihydrobenzene-1,2-diol + NADP(+) = catechol + NADPH + H(+)</text>
        <dbReference type="Rhea" id="RHEA:16729"/>
        <dbReference type="ChEBI" id="CHEBI:10702"/>
        <dbReference type="ChEBI" id="CHEBI:15378"/>
        <dbReference type="ChEBI" id="CHEBI:18135"/>
        <dbReference type="ChEBI" id="CHEBI:57783"/>
        <dbReference type="ChEBI" id="CHEBI:58349"/>
        <dbReference type="EC" id="1.3.1.20"/>
    </reaction>
</comment>
<evidence type="ECO:0000256" key="3">
    <source>
        <dbReference type="ARBA" id="ARBA00038853"/>
    </source>
</evidence>
<keyword evidence="14" id="KW-1185">Reference proteome</keyword>
<protein>
    <recommendedName>
        <fullName evidence="5">Trans-1,2-dihydrobenzene-1,2-diol dehydrogenase</fullName>
        <ecNumber evidence="4">1.1.1.179</ecNumber>
        <ecNumber evidence="3">1.3.1.20</ecNumber>
    </recommendedName>
    <alternativeName>
        <fullName evidence="8">D-xylose 1-dehydrogenase</fullName>
    </alternativeName>
    <alternativeName>
        <fullName evidence="7">D-xylose-NADP dehydrogenase</fullName>
    </alternativeName>
    <alternativeName>
        <fullName evidence="6">Dimeric dihydrodiol dehydrogenase</fullName>
    </alternativeName>
</protein>
<name>A0ABD0KWL9_9CAEN</name>
<dbReference type="PANTHER" id="PTHR22604:SF105">
    <property type="entry name" value="TRANS-1,2-DIHYDROBENZENE-1,2-DIOL DEHYDROGENASE"/>
    <property type="match status" value="1"/>
</dbReference>
<organism evidence="13 14">
    <name type="scientific">Batillaria attramentaria</name>
    <dbReference type="NCBI Taxonomy" id="370345"/>
    <lineage>
        <taxon>Eukaryota</taxon>
        <taxon>Metazoa</taxon>
        <taxon>Spiralia</taxon>
        <taxon>Lophotrochozoa</taxon>
        <taxon>Mollusca</taxon>
        <taxon>Gastropoda</taxon>
        <taxon>Caenogastropoda</taxon>
        <taxon>Sorbeoconcha</taxon>
        <taxon>Cerithioidea</taxon>
        <taxon>Batillariidae</taxon>
        <taxon>Batillaria</taxon>
    </lineage>
</organism>
<dbReference type="SUPFAM" id="SSF51735">
    <property type="entry name" value="NAD(P)-binding Rossmann-fold domains"/>
    <property type="match status" value="1"/>
</dbReference>
<evidence type="ECO:0000256" key="2">
    <source>
        <dbReference type="ARBA" id="ARBA00023002"/>
    </source>
</evidence>
<dbReference type="PANTHER" id="PTHR22604">
    <property type="entry name" value="OXIDOREDUCTASES"/>
    <property type="match status" value="1"/>
</dbReference>
<dbReference type="GO" id="GO:0047115">
    <property type="term" value="F:trans-1,2-dihydrobenzene-1,2-diol dehydrogenase activity"/>
    <property type="evidence" value="ECO:0007669"/>
    <property type="project" value="UniProtKB-EC"/>
</dbReference>
<dbReference type="InterPro" id="IPR000683">
    <property type="entry name" value="Gfo/Idh/MocA-like_OxRdtase_N"/>
</dbReference>
<proteinExistence type="inferred from homology"/>
<feature type="domain" description="Gfo/Idh/MocA-like oxidoreductase N-terminal" evidence="11">
    <location>
        <begin position="4"/>
        <end position="122"/>
    </location>
</feature>
<feature type="domain" description="GFO/IDH/MocA-like oxidoreductase" evidence="12">
    <location>
        <begin position="134"/>
        <end position="248"/>
    </location>
</feature>
<evidence type="ECO:0000259" key="12">
    <source>
        <dbReference type="Pfam" id="PF22725"/>
    </source>
</evidence>
<dbReference type="InterPro" id="IPR055170">
    <property type="entry name" value="GFO_IDH_MocA-like_dom"/>
</dbReference>
<dbReference type="Gene3D" id="3.30.360.10">
    <property type="entry name" value="Dihydrodipicolinate Reductase, domain 2"/>
    <property type="match status" value="1"/>
</dbReference>
<evidence type="ECO:0000256" key="9">
    <source>
        <dbReference type="ARBA" id="ARBA00047423"/>
    </source>
</evidence>
<evidence type="ECO:0000259" key="11">
    <source>
        <dbReference type="Pfam" id="PF01408"/>
    </source>
</evidence>
<dbReference type="Proteomes" id="UP001519460">
    <property type="component" value="Unassembled WGS sequence"/>
</dbReference>
<evidence type="ECO:0000313" key="13">
    <source>
        <dbReference type="EMBL" id="KAK7491497.1"/>
    </source>
</evidence>
<comment type="caution">
    <text evidence="13">The sequence shown here is derived from an EMBL/GenBank/DDBJ whole genome shotgun (WGS) entry which is preliminary data.</text>
</comment>
<dbReference type="GO" id="GO:0047837">
    <property type="term" value="F:D-xylose 1-dehydrogenase (NADP+) activity"/>
    <property type="evidence" value="ECO:0007669"/>
    <property type="project" value="UniProtKB-EC"/>
</dbReference>
<reference evidence="13 14" key="1">
    <citation type="journal article" date="2023" name="Sci. Data">
        <title>Genome assembly of the Korean intertidal mud-creeper Batillaria attramentaria.</title>
        <authorList>
            <person name="Patra A.K."/>
            <person name="Ho P.T."/>
            <person name="Jun S."/>
            <person name="Lee S.J."/>
            <person name="Kim Y."/>
            <person name="Won Y.J."/>
        </authorList>
    </citation>
    <scope>NUCLEOTIDE SEQUENCE [LARGE SCALE GENOMIC DNA]</scope>
    <source>
        <strain evidence="13">Wonlab-2016</strain>
    </source>
</reference>
<dbReference type="Gene3D" id="3.40.50.720">
    <property type="entry name" value="NAD(P)-binding Rossmann-like Domain"/>
    <property type="match status" value="1"/>
</dbReference>
<dbReference type="EC" id="1.3.1.20" evidence="3"/>